<dbReference type="Proteomes" id="UP000286482">
    <property type="component" value="Unassembled WGS sequence"/>
</dbReference>
<dbReference type="InterPro" id="IPR036390">
    <property type="entry name" value="WH_DNA-bd_sf"/>
</dbReference>
<dbReference type="GO" id="GO:0003677">
    <property type="term" value="F:DNA binding"/>
    <property type="evidence" value="ECO:0007669"/>
    <property type="project" value="UniProtKB-KW"/>
</dbReference>
<dbReference type="Pfam" id="PF00392">
    <property type="entry name" value="GntR"/>
    <property type="match status" value="1"/>
</dbReference>
<dbReference type="Gene3D" id="1.10.10.10">
    <property type="entry name" value="Winged helix-like DNA-binding domain superfamily/Winged helix DNA-binding domain"/>
    <property type="match status" value="1"/>
</dbReference>
<dbReference type="PROSITE" id="PS50949">
    <property type="entry name" value="HTH_GNTR"/>
    <property type="match status" value="1"/>
</dbReference>
<dbReference type="AlphaFoldDB" id="A0A420EB68"/>
<dbReference type="Pfam" id="PF07729">
    <property type="entry name" value="FCD"/>
    <property type="match status" value="1"/>
</dbReference>
<evidence type="ECO:0000313" key="6">
    <source>
        <dbReference type="Proteomes" id="UP000286482"/>
    </source>
</evidence>
<evidence type="ECO:0000313" key="5">
    <source>
        <dbReference type="EMBL" id="RKF17937.1"/>
    </source>
</evidence>
<dbReference type="InterPro" id="IPR036388">
    <property type="entry name" value="WH-like_DNA-bd_sf"/>
</dbReference>
<evidence type="ECO:0000259" key="4">
    <source>
        <dbReference type="PROSITE" id="PS50949"/>
    </source>
</evidence>
<dbReference type="InterPro" id="IPR011711">
    <property type="entry name" value="GntR_C"/>
</dbReference>
<evidence type="ECO:0000256" key="1">
    <source>
        <dbReference type="ARBA" id="ARBA00023015"/>
    </source>
</evidence>
<dbReference type="PANTHER" id="PTHR43537:SF5">
    <property type="entry name" value="UXU OPERON TRANSCRIPTIONAL REGULATOR"/>
    <property type="match status" value="1"/>
</dbReference>
<feature type="domain" description="HTH gntR-type" evidence="4">
    <location>
        <begin position="1"/>
        <end position="69"/>
    </location>
</feature>
<dbReference type="SUPFAM" id="SSF46785">
    <property type="entry name" value="Winged helix' DNA-binding domain"/>
    <property type="match status" value="1"/>
</dbReference>
<dbReference type="GO" id="GO:0003700">
    <property type="term" value="F:DNA-binding transcription factor activity"/>
    <property type="evidence" value="ECO:0007669"/>
    <property type="project" value="InterPro"/>
</dbReference>
<keyword evidence="3" id="KW-0804">Transcription</keyword>
<organism evidence="5 6">
    <name type="scientific">Alginatibacterium sediminis</name>
    <dbReference type="NCBI Taxonomy" id="2164068"/>
    <lineage>
        <taxon>Bacteria</taxon>
        <taxon>Pseudomonadati</taxon>
        <taxon>Pseudomonadota</taxon>
        <taxon>Gammaproteobacteria</taxon>
        <taxon>Alteromonadales</taxon>
        <taxon>Alteromonadaceae</taxon>
        <taxon>Alginatibacterium</taxon>
    </lineage>
</organism>
<dbReference type="Gene3D" id="1.20.120.530">
    <property type="entry name" value="GntR ligand-binding domain-like"/>
    <property type="match status" value="1"/>
</dbReference>
<comment type="caution">
    <text evidence="5">The sequence shown here is derived from an EMBL/GenBank/DDBJ whole genome shotgun (WGS) entry which is preliminary data.</text>
</comment>
<dbReference type="InterPro" id="IPR000524">
    <property type="entry name" value="Tscrpt_reg_HTH_GntR"/>
</dbReference>
<keyword evidence="1" id="KW-0805">Transcription regulation</keyword>
<dbReference type="EMBL" id="RAQO01000006">
    <property type="protein sequence ID" value="RKF17937.1"/>
    <property type="molecule type" value="Genomic_DNA"/>
</dbReference>
<dbReference type="CDD" id="cd07377">
    <property type="entry name" value="WHTH_GntR"/>
    <property type="match status" value="1"/>
</dbReference>
<keyword evidence="6" id="KW-1185">Reference proteome</keyword>
<dbReference type="SMART" id="SM00345">
    <property type="entry name" value="HTH_GNTR"/>
    <property type="match status" value="1"/>
</dbReference>
<reference evidence="5 6" key="1">
    <citation type="submission" date="2018-09" db="EMBL/GenBank/DDBJ databases">
        <authorList>
            <person name="Wang Z."/>
        </authorList>
    </citation>
    <scope>NUCLEOTIDE SEQUENCE [LARGE SCALE GENOMIC DNA]</scope>
    <source>
        <strain evidence="5 6">ALS 81</strain>
    </source>
</reference>
<dbReference type="PRINTS" id="PR00035">
    <property type="entry name" value="HTHGNTR"/>
</dbReference>
<name>A0A420EB68_9ALTE</name>
<dbReference type="InterPro" id="IPR008920">
    <property type="entry name" value="TF_FadR/GntR_C"/>
</dbReference>
<evidence type="ECO:0000256" key="3">
    <source>
        <dbReference type="ARBA" id="ARBA00023163"/>
    </source>
</evidence>
<keyword evidence="2" id="KW-0238">DNA-binding</keyword>
<sequence length="222" mass="25137">MTATEEIIEYLGDQIVSGKYKPLEKLPTERDLAIQLGVARGRVREALRGLSMAGLIEIKRGNGTFVKPSSEWMNSTTVKWAFCGQSASMEELFAVRDVLEKGVYNLAFDNCSNADLLIIEKDLSLISEHIKSDLSTYADCLDRFDLQLAKVARNVMFLSLFQALIILRRRNVEAILALKGSREQSLQLRKSIYTSFKNRDKKQALDAIDNFFDKAQQFVTDE</sequence>
<proteinExistence type="predicted"/>
<dbReference type="SUPFAM" id="SSF48008">
    <property type="entry name" value="GntR ligand-binding domain-like"/>
    <property type="match status" value="1"/>
</dbReference>
<dbReference type="RefSeq" id="WP_120355163.1">
    <property type="nucleotide sequence ID" value="NZ_RAQO01000006.1"/>
</dbReference>
<dbReference type="PANTHER" id="PTHR43537">
    <property type="entry name" value="TRANSCRIPTIONAL REGULATOR, GNTR FAMILY"/>
    <property type="match status" value="1"/>
</dbReference>
<accession>A0A420EB68</accession>
<evidence type="ECO:0000256" key="2">
    <source>
        <dbReference type="ARBA" id="ARBA00023125"/>
    </source>
</evidence>
<gene>
    <name evidence="5" type="ORF">DBZ36_11855</name>
</gene>
<dbReference type="OrthoDB" id="5450856at2"/>
<protein>
    <submittedName>
        <fullName evidence="5">FadR family transcriptional regulator</fullName>
    </submittedName>
</protein>